<dbReference type="Proteomes" id="UP000822688">
    <property type="component" value="Chromosome 6"/>
</dbReference>
<dbReference type="InterPro" id="IPR050796">
    <property type="entry name" value="SCF_F-box_component"/>
</dbReference>
<reference evidence="2 3" key="1">
    <citation type="submission" date="2020-06" db="EMBL/GenBank/DDBJ databases">
        <title>WGS assembly of Ceratodon purpureus strain R40.</title>
        <authorList>
            <person name="Carey S.B."/>
            <person name="Jenkins J."/>
            <person name="Shu S."/>
            <person name="Lovell J.T."/>
            <person name="Sreedasyam A."/>
            <person name="Maumus F."/>
            <person name="Tiley G.P."/>
            <person name="Fernandez-Pozo N."/>
            <person name="Barry K."/>
            <person name="Chen C."/>
            <person name="Wang M."/>
            <person name="Lipzen A."/>
            <person name="Daum C."/>
            <person name="Saski C.A."/>
            <person name="Payton A.C."/>
            <person name="Mcbreen J.C."/>
            <person name="Conrad R.E."/>
            <person name="Kollar L.M."/>
            <person name="Olsson S."/>
            <person name="Huttunen S."/>
            <person name="Landis J.B."/>
            <person name="Wickett N.J."/>
            <person name="Johnson M.G."/>
            <person name="Rensing S.A."/>
            <person name="Grimwood J."/>
            <person name="Schmutz J."/>
            <person name="Mcdaniel S.F."/>
        </authorList>
    </citation>
    <scope>NUCLEOTIDE SEQUENCE [LARGE SCALE GENOMIC DNA]</scope>
    <source>
        <strain evidence="2 3">R40</strain>
    </source>
</reference>
<feature type="domain" description="F-box" evidence="1">
    <location>
        <begin position="149"/>
        <end position="198"/>
    </location>
</feature>
<dbReference type="SUPFAM" id="SSF117281">
    <property type="entry name" value="Kelch motif"/>
    <property type="match status" value="1"/>
</dbReference>
<dbReference type="EMBL" id="CM026427">
    <property type="protein sequence ID" value="KAG0568497.1"/>
    <property type="molecule type" value="Genomic_DNA"/>
</dbReference>
<dbReference type="PANTHER" id="PTHR31672:SF2">
    <property type="entry name" value="F-BOX DOMAIN-CONTAINING PROTEIN"/>
    <property type="match status" value="1"/>
</dbReference>
<dbReference type="Gene3D" id="2.120.10.80">
    <property type="entry name" value="Kelch-type beta propeller"/>
    <property type="match status" value="1"/>
</dbReference>
<dbReference type="PROSITE" id="PS50181">
    <property type="entry name" value="FBOX"/>
    <property type="match status" value="1"/>
</dbReference>
<evidence type="ECO:0000313" key="2">
    <source>
        <dbReference type="EMBL" id="KAG0568497.1"/>
    </source>
</evidence>
<accession>A0A8T0HCW5</accession>
<organism evidence="2 3">
    <name type="scientific">Ceratodon purpureus</name>
    <name type="common">Fire moss</name>
    <name type="synonym">Dicranum purpureum</name>
    <dbReference type="NCBI Taxonomy" id="3225"/>
    <lineage>
        <taxon>Eukaryota</taxon>
        <taxon>Viridiplantae</taxon>
        <taxon>Streptophyta</taxon>
        <taxon>Embryophyta</taxon>
        <taxon>Bryophyta</taxon>
        <taxon>Bryophytina</taxon>
        <taxon>Bryopsida</taxon>
        <taxon>Dicranidae</taxon>
        <taxon>Pseudoditrichales</taxon>
        <taxon>Ditrichaceae</taxon>
        <taxon>Ceratodon</taxon>
    </lineage>
</organism>
<dbReference type="Pfam" id="PF00646">
    <property type="entry name" value="F-box"/>
    <property type="match status" value="1"/>
</dbReference>
<keyword evidence="3" id="KW-1185">Reference proteome</keyword>
<proteinExistence type="predicted"/>
<sequence length="515" mass="59081">MGQKYMDSAKAAEEADRIANIAGRNLKEVLSTFRSCLQVVHNTRRMLEVDPECVCVQDNTYNPEPKWERRRELHDAADSIEIAMELLQSSFNEIETNLADTLADSDALPQIEHDVDKLRKCHPEELSVESGSMLWCDRVCVHEKVEMDTALWCNIPQTILELVFARLPLHQIFQLRALSKHWRSSIISPSFQSAFGTTTSRRFAIIAGTVRKKLWSFGTTERRWYTLPFNFLPTHYDFPVAGDGGLLCCRRPTFPSVRQYSKVKQDLQLYVCNPLTQTWRKLPLPSQVQDLNLVHLVTDRQTKQYTITVVNDSHSSKAKAIVEVYDSSTDTWTAGKGIFQSADTSRNNLIYYKDYLGGEFVGIRAYDQKTGYTSIPIICPDDIFFSEGRGFFPLAEYQGQIYVLQTEAASSGIWVLRGPSHVWEKICSVPKPELLKYYLFSLYVSEDVIIIFGDKRIFHDDMMDVLMGADLDEPENPYIWMLDRSQGKWIDVVDHELDSISCSQIMFEMRLDGIP</sequence>
<evidence type="ECO:0000313" key="3">
    <source>
        <dbReference type="Proteomes" id="UP000822688"/>
    </source>
</evidence>
<dbReference type="PANTHER" id="PTHR31672">
    <property type="entry name" value="BNACNNG10540D PROTEIN"/>
    <property type="match status" value="1"/>
</dbReference>
<dbReference type="AlphaFoldDB" id="A0A8T0HCW5"/>
<gene>
    <name evidence="2" type="ORF">KC19_6G023400</name>
</gene>
<comment type="caution">
    <text evidence="2">The sequence shown here is derived from an EMBL/GenBank/DDBJ whole genome shotgun (WGS) entry which is preliminary data.</text>
</comment>
<dbReference type="InterPro" id="IPR036047">
    <property type="entry name" value="F-box-like_dom_sf"/>
</dbReference>
<name>A0A8T0HCW5_CERPU</name>
<dbReference type="InterPro" id="IPR001810">
    <property type="entry name" value="F-box_dom"/>
</dbReference>
<dbReference type="SUPFAM" id="SSF81383">
    <property type="entry name" value="F-box domain"/>
    <property type="match status" value="1"/>
</dbReference>
<evidence type="ECO:0000259" key="1">
    <source>
        <dbReference type="PROSITE" id="PS50181"/>
    </source>
</evidence>
<dbReference type="InterPro" id="IPR015915">
    <property type="entry name" value="Kelch-typ_b-propeller"/>
</dbReference>
<protein>
    <recommendedName>
        <fullName evidence="1">F-box domain-containing protein</fullName>
    </recommendedName>
</protein>
<dbReference type="OrthoDB" id="1922820at2759"/>